<keyword evidence="2" id="KW-1185">Reference proteome</keyword>
<organism evidence="1 2">
    <name type="scientific">Hymenobacter caeli</name>
    <dbReference type="NCBI Taxonomy" id="2735894"/>
    <lineage>
        <taxon>Bacteria</taxon>
        <taxon>Pseudomonadati</taxon>
        <taxon>Bacteroidota</taxon>
        <taxon>Cytophagia</taxon>
        <taxon>Cytophagales</taxon>
        <taxon>Hymenobacteraceae</taxon>
        <taxon>Hymenobacter</taxon>
    </lineage>
</organism>
<evidence type="ECO:0000313" key="2">
    <source>
        <dbReference type="Proteomes" id="UP000779507"/>
    </source>
</evidence>
<reference evidence="1 2" key="1">
    <citation type="submission" date="2020-05" db="EMBL/GenBank/DDBJ databases">
        <title>Genomic Encyclopedia of Type Strains, Phase IV (KMG-V): Genome sequencing to study the core and pangenomes of soil and plant-associated prokaryotes.</title>
        <authorList>
            <person name="Whitman W."/>
        </authorList>
    </citation>
    <scope>NUCLEOTIDE SEQUENCE [LARGE SCALE GENOMIC DNA]</scope>
    <source>
        <strain evidence="1 2">9A</strain>
    </source>
</reference>
<proteinExistence type="predicted"/>
<dbReference type="EMBL" id="JABSNP010000017">
    <property type="protein sequence ID" value="NRT20480.1"/>
    <property type="molecule type" value="Genomic_DNA"/>
</dbReference>
<protein>
    <submittedName>
        <fullName evidence="1">Uncharacterized protein</fullName>
    </submittedName>
</protein>
<sequence>MPNFTVERLSFQHLAALPTAWDNADYKALLAKMDYDNPEEIAPAELKAMCQMSLTDLEPADAAKLVLDYLFADELKEGQIDQLAHQLQTEKLWEENPRLELHEGFFNATQLLYEAYNGKFPHPQAVEFKVKVTAADAADLAVFDDSPAAPLLRLLAPGLSDSALLHRLFGDQLAGTTFAEAPAILWQITPSDKTATSVVFDVISSDYWLEDFKYADTYEAPTHVDAATAEAAE</sequence>
<accession>A0ABX2FVQ8</accession>
<dbReference type="Proteomes" id="UP000779507">
    <property type="component" value="Unassembled WGS sequence"/>
</dbReference>
<name>A0ABX2FVQ8_9BACT</name>
<comment type="caution">
    <text evidence="1">The sequence shown here is derived from an EMBL/GenBank/DDBJ whole genome shotgun (WGS) entry which is preliminary data.</text>
</comment>
<dbReference type="RefSeq" id="WP_173811252.1">
    <property type="nucleotide sequence ID" value="NZ_JABSNP010000017.1"/>
</dbReference>
<evidence type="ECO:0000313" key="1">
    <source>
        <dbReference type="EMBL" id="NRT20480.1"/>
    </source>
</evidence>
<gene>
    <name evidence="1" type="ORF">HNP98_003323</name>
</gene>